<dbReference type="InterPro" id="IPR027417">
    <property type="entry name" value="P-loop_NTPase"/>
</dbReference>
<dbReference type="GO" id="GO:0016887">
    <property type="term" value="F:ATP hydrolysis activity"/>
    <property type="evidence" value="ECO:0007669"/>
    <property type="project" value="InterPro"/>
</dbReference>
<evidence type="ECO:0000313" key="5">
    <source>
        <dbReference type="EMBL" id="HGH60482.1"/>
    </source>
</evidence>
<dbReference type="SUPFAM" id="SSF52540">
    <property type="entry name" value="P-loop containing nucleoside triphosphate hydrolases"/>
    <property type="match status" value="1"/>
</dbReference>
<dbReference type="InterPro" id="IPR003593">
    <property type="entry name" value="AAA+_ATPase"/>
</dbReference>
<dbReference type="Pfam" id="PF12399">
    <property type="entry name" value="BCA_ABC_TP_C"/>
    <property type="match status" value="1"/>
</dbReference>
<dbReference type="Gene3D" id="3.40.50.300">
    <property type="entry name" value="P-loop containing nucleotide triphosphate hydrolases"/>
    <property type="match status" value="1"/>
</dbReference>
<evidence type="ECO:0000259" key="4">
    <source>
        <dbReference type="PROSITE" id="PS50893"/>
    </source>
</evidence>
<dbReference type="PANTHER" id="PTHR45772">
    <property type="entry name" value="CONSERVED COMPONENT OF ABC TRANSPORTER FOR NATURAL AMINO ACIDS-RELATED"/>
    <property type="match status" value="1"/>
</dbReference>
<dbReference type="InterPro" id="IPR051120">
    <property type="entry name" value="ABC_AA/LPS_Transport"/>
</dbReference>
<reference evidence="5" key="1">
    <citation type="journal article" date="2020" name="mSystems">
        <title>Genome- and Community-Level Interaction Insights into Carbon Utilization and Element Cycling Functions of Hydrothermarchaeota in Hydrothermal Sediment.</title>
        <authorList>
            <person name="Zhou Z."/>
            <person name="Liu Y."/>
            <person name="Xu W."/>
            <person name="Pan J."/>
            <person name="Luo Z.H."/>
            <person name="Li M."/>
        </authorList>
    </citation>
    <scope>NUCLEOTIDE SEQUENCE [LARGE SCALE GENOMIC DNA]</scope>
    <source>
        <strain evidence="5">SpSt-769</strain>
    </source>
</reference>
<accession>A0A7C4ARB6</accession>
<dbReference type="EMBL" id="DTGT01000131">
    <property type="protein sequence ID" value="HGH60482.1"/>
    <property type="molecule type" value="Genomic_DNA"/>
</dbReference>
<keyword evidence="2" id="KW-0547">Nucleotide-binding</keyword>
<dbReference type="InterPro" id="IPR003439">
    <property type="entry name" value="ABC_transporter-like_ATP-bd"/>
</dbReference>
<keyword evidence="1" id="KW-0813">Transport</keyword>
<dbReference type="FunFam" id="3.40.50.300:FF:000421">
    <property type="entry name" value="Branched-chain amino acid ABC transporter ATP-binding protein"/>
    <property type="match status" value="1"/>
</dbReference>
<dbReference type="PROSITE" id="PS50893">
    <property type="entry name" value="ABC_TRANSPORTER_2"/>
    <property type="match status" value="1"/>
</dbReference>
<dbReference type="AlphaFoldDB" id="A0A7C4ARB6"/>
<organism evidence="5">
    <name type="scientific">Desulfomonile tiedjei</name>
    <dbReference type="NCBI Taxonomy" id="2358"/>
    <lineage>
        <taxon>Bacteria</taxon>
        <taxon>Pseudomonadati</taxon>
        <taxon>Thermodesulfobacteriota</taxon>
        <taxon>Desulfomonilia</taxon>
        <taxon>Desulfomonilales</taxon>
        <taxon>Desulfomonilaceae</taxon>
        <taxon>Desulfomonile</taxon>
    </lineage>
</organism>
<protein>
    <submittedName>
        <fullName evidence="5">ABC transporter ATP-binding protein</fullName>
    </submittedName>
</protein>
<dbReference type="PANTHER" id="PTHR45772:SF9">
    <property type="entry name" value="CONSERVED COMPONENT OF ABC TRANSPORTER FOR NATURAL AMINO ACIDS"/>
    <property type="match status" value="1"/>
</dbReference>
<dbReference type="CDD" id="cd03219">
    <property type="entry name" value="ABC_Mj1267_LivG_branched"/>
    <property type="match status" value="1"/>
</dbReference>
<dbReference type="GO" id="GO:0005886">
    <property type="term" value="C:plasma membrane"/>
    <property type="evidence" value="ECO:0007669"/>
    <property type="project" value="TreeGrafter"/>
</dbReference>
<sequence length="245" mass="26267">MAGDPLLVVTDVSKSFRGVRAVSTVSFHVFGGQIVGLIGPNGAGKTTLFNVISGFLSPDSGQITFEGRDVLGLKPHQICHLGIARTFQIVKPFGRLTVLENVAVGAFSRNRDTRAVENRAMEIVEFVGLSKRMNSPAISLTIPDRKRLEVARALATKPKLLMLDEPMGGLNPIEKQGMIALVKEICNRGISVLIIEHAMRAIMNVCENVVVLDYGVKIAEGGPQAISADPVVIEAYLGKEGHDAA</sequence>
<evidence type="ECO:0000256" key="1">
    <source>
        <dbReference type="ARBA" id="ARBA00022448"/>
    </source>
</evidence>
<evidence type="ECO:0000256" key="3">
    <source>
        <dbReference type="ARBA" id="ARBA00022840"/>
    </source>
</evidence>
<dbReference type="InterPro" id="IPR032823">
    <property type="entry name" value="BCA_ABC_TP_C"/>
</dbReference>
<comment type="caution">
    <text evidence="5">The sequence shown here is derived from an EMBL/GenBank/DDBJ whole genome shotgun (WGS) entry which is preliminary data.</text>
</comment>
<gene>
    <name evidence="5" type="ORF">ENV54_04195</name>
</gene>
<feature type="domain" description="ABC transporter" evidence="4">
    <location>
        <begin position="7"/>
        <end position="239"/>
    </location>
</feature>
<proteinExistence type="predicted"/>
<keyword evidence="3 5" id="KW-0067">ATP-binding</keyword>
<name>A0A7C4ARB6_9BACT</name>
<dbReference type="Pfam" id="PF00005">
    <property type="entry name" value="ABC_tran"/>
    <property type="match status" value="1"/>
</dbReference>
<dbReference type="SMART" id="SM00382">
    <property type="entry name" value="AAA"/>
    <property type="match status" value="1"/>
</dbReference>
<evidence type="ECO:0000256" key="2">
    <source>
        <dbReference type="ARBA" id="ARBA00022741"/>
    </source>
</evidence>
<dbReference type="GO" id="GO:0005524">
    <property type="term" value="F:ATP binding"/>
    <property type="evidence" value="ECO:0007669"/>
    <property type="project" value="UniProtKB-KW"/>
</dbReference>